<dbReference type="Proteomes" id="UP001057402">
    <property type="component" value="Chromosome 7"/>
</dbReference>
<reference evidence="2" key="1">
    <citation type="journal article" date="2023" name="Front. Plant Sci.">
        <title>Chromosomal-level genome assembly of Melastoma candidum provides insights into trichome evolution.</title>
        <authorList>
            <person name="Zhong Y."/>
            <person name="Wu W."/>
            <person name="Sun C."/>
            <person name="Zou P."/>
            <person name="Liu Y."/>
            <person name="Dai S."/>
            <person name="Zhou R."/>
        </authorList>
    </citation>
    <scope>NUCLEOTIDE SEQUENCE [LARGE SCALE GENOMIC DNA]</scope>
</reference>
<organism evidence="1 2">
    <name type="scientific">Melastoma candidum</name>
    <dbReference type="NCBI Taxonomy" id="119954"/>
    <lineage>
        <taxon>Eukaryota</taxon>
        <taxon>Viridiplantae</taxon>
        <taxon>Streptophyta</taxon>
        <taxon>Embryophyta</taxon>
        <taxon>Tracheophyta</taxon>
        <taxon>Spermatophyta</taxon>
        <taxon>Magnoliopsida</taxon>
        <taxon>eudicotyledons</taxon>
        <taxon>Gunneridae</taxon>
        <taxon>Pentapetalae</taxon>
        <taxon>rosids</taxon>
        <taxon>malvids</taxon>
        <taxon>Myrtales</taxon>
        <taxon>Melastomataceae</taxon>
        <taxon>Melastomatoideae</taxon>
        <taxon>Melastomateae</taxon>
        <taxon>Melastoma</taxon>
    </lineage>
</organism>
<dbReference type="EMBL" id="CM042886">
    <property type="protein sequence ID" value="KAI4342732.1"/>
    <property type="molecule type" value="Genomic_DNA"/>
</dbReference>
<name>A0ACB9P1E4_9MYRT</name>
<accession>A0ACB9P1E4</accession>
<protein>
    <submittedName>
        <fullName evidence="1">Uncharacterized protein</fullName>
    </submittedName>
</protein>
<evidence type="ECO:0000313" key="2">
    <source>
        <dbReference type="Proteomes" id="UP001057402"/>
    </source>
</evidence>
<sequence>MAGKGAIGALFMVFILVVAALSGMARADSFMEEYRKCFRQCHSGCESEGNGNTFCEMKCDTDCLAKEAAAKLKGKH</sequence>
<proteinExistence type="predicted"/>
<keyword evidence="2" id="KW-1185">Reference proteome</keyword>
<gene>
    <name evidence="1" type="ORF">MLD38_027319</name>
</gene>
<evidence type="ECO:0000313" key="1">
    <source>
        <dbReference type="EMBL" id="KAI4342732.1"/>
    </source>
</evidence>
<comment type="caution">
    <text evidence="1">The sequence shown here is derived from an EMBL/GenBank/DDBJ whole genome shotgun (WGS) entry which is preliminary data.</text>
</comment>